<dbReference type="EMBL" id="UNSH01000067">
    <property type="protein sequence ID" value="SZF04782.1"/>
    <property type="molecule type" value="Genomic_DNA"/>
</dbReference>
<dbReference type="Proteomes" id="UP000275772">
    <property type="component" value="Unassembled WGS sequence"/>
</dbReference>
<sequence length="59" mass="6717">MLIDGMLFGTREPLNSLKSTISWIESVQILNTMKLALQLGSHGRARVRSIYIETKKIRT</sequence>
<evidence type="ECO:0000313" key="2">
    <source>
        <dbReference type="Proteomes" id="UP000275772"/>
    </source>
</evidence>
<evidence type="ECO:0000313" key="1">
    <source>
        <dbReference type="EMBL" id="SZF04782.1"/>
    </source>
</evidence>
<dbReference type="AlphaFoldDB" id="A0A383UZR1"/>
<gene>
    <name evidence="1" type="ORF">BLGHR1_15581</name>
</gene>
<protein>
    <submittedName>
        <fullName evidence="1">Uncharacterized protein</fullName>
    </submittedName>
</protein>
<organism evidence="1 2">
    <name type="scientific">Blumeria hordei</name>
    <name type="common">Barley powdery mildew</name>
    <name type="synonym">Blumeria graminis f. sp. hordei</name>
    <dbReference type="NCBI Taxonomy" id="2867405"/>
    <lineage>
        <taxon>Eukaryota</taxon>
        <taxon>Fungi</taxon>
        <taxon>Dikarya</taxon>
        <taxon>Ascomycota</taxon>
        <taxon>Pezizomycotina</taxon>
        <taxon>Leotiomycetes</taxon>
        <taxon>Erysiphales</taxon>
        <taxon>Erysiphaceae</taxon>
        <taxon>Blumeria</taxon>
    </lineage>
</organism>
<dbReference type="VEuPathDB" id="FungiDB:BLGHR1_15581"/>
<name>A0A383UZR1_BLUHO</name>
<reference evidence="1 2" key="1">
    <citation type="submission" date="2017-11" db="EMBL/GenBank/DDBJ databases">
        <authorList>
            <person name="Kracher B."/>
        </authorList>
    </citation>
    <scope>NUCLEOTIDE SEQUENCE [LARGE SCALE GENOMIC DNA]</scope>
    <source>
        <strain evidence="1 2">RACE1</strain>
    </source>
</reference>
<accession>A0A383UZR1</accession>
<proteinExistence type="predicted"/>